<dbReference type="Gene3D" id="3.80.30.20">
    <property type="entry name" value="tm_1862 like domain"/>
    <property type="match status" value="1"/>
</dbReference>
<comment type="cofactor">
    <cofactor evidence="1">
        <name>[4Fe-4S] cluster</name>
        <dbReference type="ChEBI" id="CHEBI:49883"/>
    </cofactor>
</comment>
<dbReference type="InterPro" id="IPR006638">
    <property type="entry name" value="Elp3/MiaA/NifB-like_rSAM"/>
</dbReference>
<protein>
    <submittedName>
        <fullName evidence="7">Radical SAM protein</fullName>
    </submittedName>
</protein>
<dbReference type="SFLD" id="SFLDG01086">
    <property type="entry name" value="elongater_protein-like"/>
    <property type="match status" value="1"/>
</dbReference>
<dbReference type="Pfam" id="PF04055">
    <property type="entry name" value="Radical_SAM"/>
    <property type="match status" value="1"/>
</dbReference>
<evidence type="ECO:0000256" key="2">
    <source>
        <dbReference type="ARBA" id="ARBA00022691"/>
    </source>
</evidence>
<dbReference type="InterPro" id="IPR032432">
    <property type="entry name" value="Radical_SAM_C"/>
</dbReference>
<dbReference type="InterPro" id="IPR023404">
    <property type="entry name" value="rSAM_horseshoe"/>
</dbReference>
<reference evidence="7" key="1">
    <citation type="journal article" date="2020" name="mSystems">
        <title>Genome- and Community-Level Interaction Insights into Carbon Utilization and Element Cycling Functions of Hydrothermarchaeota in Hydrothermal Sediment.</title>
        <authorList>
            <person name="Zhou Z."/>
            <person name="Liu Y."/>
            <person name="Xu W."/>
            <person name="Pan J."/>
            <person name="Luo Z.H."/>
            <person name="Li M."/>
        </authorList>
    </citation>
    <scope>NUCLEOTIDE SEQUENCE [LARGE SCALE GENOMIC DNA]</scope>
    <source>
        <strain evidence="7">SpSt-477</strain>
    </source>
</reference>
<dbReference type="PROSITE" id="PS51918">
    <property type="entry name" value="RADICAL_SAM"/>
    <property type="match status" value="1"/>
</dbReference>
<evidence type="ECO:0000256" key="4">
    <source>
        <dbReference type="ARBA" id="ARBA00023004"/>
    </source>
</evidence>
<dbReference type="GO" id="GO:0046872">
    <property type="term" value="F:metal ion binding"/>
    <property type="evidence" value="ECO:0007669"/>
    <property type="project" value="UniProtKB-KW"/>
</dbReference>
<dbReference type="SUPFAM" id="SSF102114">
    <property type="entry name" value="Radical SAM enzymes"/>
    <property type="match status" value="1"/>
</dbReference>
<keyword evidence="5" id="KW-0411">Iron-sulfur</keyword>
<dbReference type="InterPro" id="IPR007197">
    <property type="entry name" value="rSAM"/>
</dbReference>
<dbReference type="Pfam" id="PF16199">
    <property type="entry name" value="Radical_SAM_C"/>
    <property type="match status" value="1"/>
</dbReference>
<evidence type="ECO:0000313" key="7">
    <source>
        <dbReference type="EMBL" id="HGU33878.1"/>
    </source>
</evidence>
<evidence type="ECO:0000256" key="3">
    <source>
        <dbReference type="ARBA" id="ARBA00022723"/>
    </source>
</evidence>
<dbReference type="PANTHER" id="PTHR43409">
    <property type="entry name" value="ANAEROBIC MAGNESIUM-PROTOPORPHYRIN IX MONOMETHYL ESTER CYCLASE-RELATED"/>
    <property type="match status" value="1"/>
</dbReference>
<name>A0A7C4W1I7_9BACT</name>
<accession>A0A7C4W1I7</accession>
<evidence type="ECO:0000256" key="5">
    <source>
        <dbReference type="ARBA" id="ARBA00023014"/>
    </source>
</evidence>
<dbReference type="GO" id="GO:0051536">
    <property type="term" value="F:iron-sulfur cluster binding"/>
    <property type="evidence" value="ECO:0007669"/>
    <property type="project" value="UniProtKB-KW"/>
</dbReference>
<dbReference type="SMART" id="SM00729">
    <property type="entry name" value="Elp3"/>
    <property type="match status" value="1"/>
</dbReference>
<evidence type="ECO:0000259" key="6">
    <source>
        <dbReference type="PROSITE" id="PS51918"/>
    </source>
</evidence>
<keyword evidence="2" id="KW-0949">S-adenosyl-L-methionine</keyword>
<dbReference type="InterPro" id="IPR051198">
    <property type="entry name" value="BchE-like"/>
</dbReference>
<dbReference type="AlphaFoldDB" id="A0A7C4W1I7"/>
<dbReference type="CDD" id="cd01335">
    <property type="entry name" value="Radical_SAM"/>
    <property type="match status" value="1"/>
</dbReference>
<organism evidence="7">
    <name type="scientific">Desulfatirhabdium butyrativorans</name>
    <dbReference type="NCBI Taxonomy" id="340467"/>
    <lineage>
        <taxon>Bacteria</taxon>
        <taxon>Pseudomonadati</taxon>
        <taxon>Thermodesulfobacteriota</taxon>
        <taxon>Desulfobacteria</taxon>
        <taxon>Desulfobacterales</taxon>
        <taxon>Desulfatirhabdiaceae</taxon>
        <taxon>Desulfatirhabdium</taxon>
    </lineage>
</organism>
<dbReference type="SFLD" id="SFLDG01082">
    <property type="entry name" value="B12-binding_domain_containing"/>
    <property type="match status" value="1"/>
</dbReference>
<dbReference type="SFLD" id="SFLDS00029">
    <property type="entry name" value="Radical_SAM"/>
    <property type="match status" value="1"/>
</dbReference>
<dbReference type="EMBL" id="DSUH01000314">
    <property type="protein sequence ID" value="HGU33878.1"/>
    <property type="molecule type" value="Genomic_DNA"/>
</dbReference>
<dbReference type="GO" id="GO:0003824">
    <property type="term" value="F:catalytic activity"/>
    <property type="evidence" value="ECO:0007669"/>
    <property type="project" value="InterPro"/>
</dbReference>
<dbReference type="InterPro" id="IPR058240">
    <property type="entry name" value="rSAM_sf"/>
</dbReference>
<keyword evidence="3" id="KW-0479">Metal-binding</keyword>
<evidence type="ECO:0000256" key="1">
    <source>
        <dbReference type="ARBA" id="ARBA00001966"/>
    </source>
</evidence>
<feature type="domain" description="Radical SAM core" evidence="6">
    <location>
        <begin position="13"/>
        <end position="252"/>
    </location>
</feature>
<gene>
    <name evidence="7" type="ORF">ENS29_13675</name>
</gene>
<comment type="caution">
    <text evidence="7">The sequence shown here is derived from an EMBL/GenBank/DDBJ whole genome shotgun (WGS) entry which is preliminary data.</text>
</comment>
<sequence>MRLEMPCEPSTESNSSPWIFPVFLPHAGCPHRCVFCDQHRISSVQRRLPTADELQSSIEAALRRPIDPSRKREIAFFGGNFFRLPAETLRSYLDAVSPFRKAGLIQAIRCSTRPDSVCDAILEWTKASGLSTVELGAQSMSDAVLEASQRGHGVSHTIEAVKRLKRFGMAVGLQLMVGLPGDSPDTALQSAQIAASLKPDVVRIYPTVVLSETPLAEQYMRGEYRPLTLEAAVSAAADMTVVFHQAHIPVIRIGLQTSEAMTTPGAILAGPWHPAFGHLVASRIFRNRLTAELDSQRFMGDVLAVAVHPRDISRMRGDRNENIRFWMERYGLTAITVRGDVRIERNGFAIEPAECEAIRSRPS</sequence>
<proteinExistence type="predicted"/>
<keyword evidence="4" id="KW-0408">Iron</keyword>